<keyword evidence="3" id="KW-0238">DNA-binding</keyword>
<dbReference type="SUPFAM" id="SSF46785">
    <property type="entry name" value="Winged helix' DNA-binding domain"/>
    <property type="match status" value="1"/>
</dbReference>
<evidence type="ECO:0000313" key="10">
    <source>
        <dbReference type="EMBL" id="GEB98285.1"/>
    </source>
</evidence>
<feature type="domain" description="HTH marR-type" evidence="8">
    <location>
        <begin position="1"/>
        <end position="130"/>
    </location>
</feature>
<evidence type="ECO:0000313" key="12">
    <source>
        <dbReference type="Proteomes" id="UP000315353"/>
    </source>
</evidence>
<evidence type="ECO:0000313" key="9">
    <source>
        <dbReference type="EMBL" id="APT86298.1"/>
    </source>
</evidence>
<dbReference type="EMBL" id="CP009246">
    <property type="protein sequence ID" value="APT86298.1"/>
    <property type="molecule type" value="Genomic_DNA"/>
</dbReference>
<keyword evidence="11" id="KW-1185">Reference proteome</keyword>
<dbReference type="Proteomes" id="UP000315353">
    <property type="component" value="Unassembled WGS sequence"/>
</dbReference>
<gene>
    <name evidence="10" type="ORF">CFL01nite_17800</name>
    <name evidence="9" type="ORF">CFLV_03230</name>
</gene>
<dbReference type="KEGG" id="cfc:CFLV_03230"/>
<accession>A0A1L7CKI3</accession>
<dbReference type="InterPro" id="IPR000835">
    <property type="entry name" value="HTH_MarR-typ"/>
</dbReference>
<evidence type="ECO:0000256" key="3">
    <source>
        <dbReference type="ARBA" id="ARBA00023125"/>
    </source>
</evidence>
<keyword evidence="2" id="KW-0805">Transcription regulation</keyword>
<evidence type="ECO:0000256" key="4">
    <source>
        <dbReference type="ARBA" id="ARBA00023163"/>
    </source>
</evidence>
<reference evidence="9 11" key="1">
    <citation type="submission" date="2014-08" db="EMBL/GenBank/DDBJ databases">
        <title>Complete genome sequence of Corynebacterium flavescens OJ8(T)(=DSM 20296(T)), isolated from cheese.</title>
        <authorList>
            <person name="Ruckert C."/>
            <person name="Albersmeier A."/>
            <person name="Winkler A."/>
            <person name="Kalinowski J."/>
        </authorList>
    </citation>
    <scope>NUCLEOTIDE SEQUENCE [LARGE SCALE GENOMIC DNA]</scope>
    <source>
        <strain evidence="9 11">OJ8</strain>
    </source>
</reference>
<dbReference type="STRING" id="28028.CFLV_03230"/>
<dbReference type="PROSITE" id="PS50995">
    <property type="entry name" value="HTH_MARR_2"/>
    <property type="match status" value="1"/>
</dbReference>
<protein>
    <recommendedName>
        <fullName evidence="6">HTH-type transcriptional regulator SarZ</fullName>
    </recommendedName>
    <alternativeName>
        <fullName evidence="7">Staphylococcal accessory regulator Z</fullName>
    </alternativeName>
</protein>
<dbReference type="AlphaFoldDB" id="A0A1L7CKI3"/>
<evidence type="ECO:0000256" key="1">
    <source>
        <dbReference type="ARBA" id="ARBA00004496"/>
    </source>
</evidence>
<dbReference type="InterPro" id="IPR055166">
    <property type="entry name" value="Transc_reg_Sar_Rot_HTH"/>
</dbReference>
<organism evidence="9 11">
    <name type="scientific">Corynebacterium flavescens</name>
    <dbReference type="NCBI Taxonomy" id="28028"/>
    <lineage>
        <taxon>Bacteria</taxon>
        <taxon>Bacillati</taxon>
        <taxon>Actinomycetota</taxon>
        <taxon>Actinomycetes</taxon>
        <taxon>Mycobacteriales</taxon>
        <taxon>Corynebacteriaceae</taxon>
        <taxon>Corynebacterium</taxon>
    </lineage>
</organism>
<dbReference type="InterPro" id="IPR036388">
    <property type="entry name" value="WH-like_DNA-bd_sf"/>
</dbReference>
<dbReference type="GO" id="GO:0003700">
    <property type="term" value="F:DNA-binding transcription factor activity"/>
    <property type="evidence" value="ECO:0007669"/>
    <property type="project" value="InterPro"/>
</dbReference>
<evidence type="ECO:0000256" key="5">
    <source>
        <dbReference type="ARBA" id="ARBA00046337"/>
    </source>
</evidence>
<dbReference type="Gene3D" id="1.10.10.10">
    <property type="entry name" value="Winged helix-like DNA-binding domain superfamily/Winged helix DNA-binding domain"/>
    <property type="match status" value="1"/>
</dbReference>
<evidence type="ECO:0000256" key="2">
    <source>
        <dbReference type="ARBA" id="ARBA00023015"/>
    </source>
</evidence>
<dbReference type="InterPro" id="IPR036390">
    <property type="entry name" value="WH_DNA-bd_sf"/>
</dbReference>
<dbReference type="OrthoDB" id="9806864at2"/>
<sequence>MVCFSLYSAARATMRAYRTLLEPWELTYPQYLVMVVLWNDGQQNMQCLGEAMQLDSGTLSPLLRRLEKAGYLARERRDSDARIVTVTLTDAGTALESELAHIPTQVRELMLTTDDEQARQLLSTLQEMCASLNQSGAEKPDKA</sequence>
<dbReference type="SMART" id="SM00347">
    <property type="entry name" value="HTH_MARR"/>
    <property type="match status" value="1"/>
</dbReference>
<dbReference type="Proteomes" id="UP000185479">
    <property type="component" value="Chromosome"/>
</dbReference>
<evidence type="ECO:0000256" key="6">
    <source>
        <dbReference type="ARBA" id="ARBA00047188"/>
    </source>
</evidence>
<dbReference type="PRINTS" id="PR00598">
    <property type="entry name" value="HTHMARR"/>
</dbReference>
<dbReference type="GO" id="GO:0003677">
    <property type="term" value="F:DNA binding"/>
    <property type="evidence" value="ECO:0007669"/>
    <property type="project" value="UniProtKB-KW"/>
</dbReference>
<evidence type="ECO:0000256" key="7">
    <source>
        <dbReference type="ARBA" id="ARBA00047207"/>
    </source>
</evidence>
<comment type="similarity">
    <text evidence="5">Belongs to the SarZ family.</text>
</comment>
<dbReference type="Pfam" id="PF22381">
    <property type="entry name" value="Staph_reg_Sar_Rot"/>
    <property type="match status" value="1"/>
</dbReference>
<comment type="subcellular location">
    <subcellularLocation>
        <location evidence="1">Cytoplasm</location>
    </subcellularLocation>
</comment>
<reference evidence="10 12" key="2">
    <citation type="submission" date="2019-06" db="EMBL/GenBank/DDBJ databases">
        <title>Whole genome shotgun sequence of Corynebacterium flavescens NBRC 14136.</title>
        <authorList>
            <person name="Hosoyama A."/>
            <person name="Uohara A."/>
            <person name="Ohji S."/>
            <person name="Ichikawa N."/>
        </authorList>
    </citation>
    <scope>NUCLEOTIDE SEQUENCE [LARGE SCALE GENOMIC DNA]</scope>
    <source>
        <strain evidence="10 12">NBRC 14136</strain>
    </source>
</reference>
<evidence type="ECO:0000313" key="11">
    <source>
        <dbReference type="Proteomes" id="UP000185479"/>
    </source>
</evidence>
<dbReference type="PANTHER" id="PTHR42756">
    <property type="entry name" value="TRANSCRIPTIONAL REGULATOR, MARR"/>
    <property type="match status" value="1"/>
</dbReference>
<name>A0A1L7CKI3_CORFL</name>
<dbReference type="PANTHER" id="PTHR42756:SF1">
    <property type="entry name" value="TRANSCRIPTIONAL REPRESSOR OF EMRAB OPERON"/>
    <property type="match status" value="1"/>
</dbReference>
<keyword evidence="4" id="KW-0804">Transcription</keyword>
<evidence type="ECO:0000259" key="8">
    <source>
        <dbReference type="PROSITE" id="PS50995"/>
    </source>
</evidence>
<proteinExistence type="inferred from homology"/>
<dbReference type="EMBL" id="BJNB01000029">
    <property type="protein sequence ID" value="GEB98285.1"/>
    <property type="molecule type" value="Genomic_DNA"/>
</dbReference>